<dbReference type="Pfam" id="PF05621">
    <property type="entry name" value="TniB"/>
    <property type="match status" value="1"/>
</dbReference>
<sequence length="323" mass="37372">MNELFKPLKGKIPDVKEIKKRKEHVKSIIIQYPRYKKILDKIEEHHQLSFGSVQPDGLFIYGETGLGKSTLLKEYESKYPRKIIDGFTKIPILYLTVPVGATPKSVASKILLNMGDPNYDRGTENNMTVRILSFVEKCEVEMIIVDEFQHLIDSESKNVLNKASNWVKNLSNEVRIPILVCGMPESNKVFVYNEQLDRRFCEKQSLQPFSYQSKEEEIEFRAFLNGLDKQLPFPEQAFLADPVLAKKIFYATKGNPYYIKKLIEESTVQALKSGSDLISEDDLYISFKSISLSTRPFVINPFNDEKFNLIDAFEKEKRMKKYI</sequence>
<dbReference type="AlphaFoldDB" id="A0A0J1II02"/>
<evidence type="ECO:0000313" key="2">
    <source>
        <dbReference type="Proteomes" id="UP000036045"/>
    </source>
</evidence>
<dbReference type="EMBL" id="LDPH01000015">
    <property type="protein sequence ID" value="KLV25608.1"/>
    <property type="molecule type" value="Genomic_DNA"/>
</dbReference>
<proteinExistence type="predicted"/>
<name>A0A0J1II02_NIACI</name>
<organism evidence="1 2">
    <name type="scientific">Niallia circulans</name>
    <name type="common">Bacillus circulans</name>
    <dbReference type="NCBI Taxonomy" id="1397"/>
    <lineage>
        <taxon>Bacteria</taxon>
        <taxon>Bacillati</taxon>
        <taxon>Bacillota</taxon>
        <taxon>Bacilli</taxon>
        <taxon>Bacillales</taxon>
        <taxon>Bacillaceae</taxon>
        <taxon>Niallia</taxon>
    </lineage>
</organism>
<dbReference type="SUPFAM" id="SSF52540">
    <property type="entry name" value="P-loop containing nucleoside triphosphate hydrolases"/>
    <property type="match status" value="1"/>
</dbReference>
<reference evidence="1 2" key="1">
    <citation type="submission" date="2015-05" db="EMBL/GenBank/DDBJ databases">
        <title>Whole genome sequence and identification of bacterial endophytes from Costus igneus.</title>
        <authorList>
            <person name="Lee Y.P."/>
            <person name="Gan H.M."/>
            <person name="Eng W."/>
            <person name="Wheatley M.S."/>
            <person name="Caraballo A."/>
            <person name="Polter S."/>
            <person name="Savka M.A."/>
            <person name="Hudson A.O."/>
        </authorList>
    </citation>
    <scope>NUCLEOTIDE SEQUENCE [LARGE SCALE GENOMIC DNA]</scope>
    <source>
        <strain evidence="1 2">RIT379</strain>
    </source>
</reference>
<protein>
    <submittedName>
        <fullName evidence="1">TniB protein</fullName>
    </submittedName>
</protein>
<dbReference type="RefSeq" id="WP_016204945.1">
    <property type="nucleotide sequence ID" value="NZ_JAPWCI010000058.1"/>
</dbReference>
<gene>
    <name evidence="1" type="ORF">ABW02_15720</name>
</gene>
<dbReference type="InterPro" id="IPR027417">
    <property type="entry name" value="P-loop_NTPase"/>
</dbReference>
<keyword evidence="2" id="KW-1185">Reference proteome</keyword>
<dbReference type="PATRIC" id="fig|1397.4.peg.1332"/>
<dbReference type="OrthoDB" id="8581376at2"/>
<accession>A0A0J1II02</accession>
<dbReference type="InterPro" id="IPR008868">
    <property type="entry name" value="TniB"/>
</dbReference>
<evidence type="ECO:0000313" key="1">
    <source>
        <dbReference type="EMBL" id="KLV25608.1"/>
    </source>
</evidence>
<dbReference type="Gene3D" id="3.40.50.300">
    <property type="entry name" value="P-loop containing nucleotide triphosphate hydrolases"/>
    <property type="match status" value="1"/>
</dbReference>
<comment type="caution">
    <text evidence="1">The sequence shown here is derived from an EMBL/GenBank/DDBJ whole genome shotgun (WGS) entry which is preliminary data.</text>
</comment>
<dbReference type="Proteomes" id="UP000036045">
    <property type="component" value="Unassembled WGS sequence"/>
</dbReference>